<sequence length="696" mass="74052">MKNGTELILGGEIILSGEVLNDEWAGWMWEDDVFFSPAMVRQALAAMPDGPLTMRINSYGGHTAAGEAIRAMIAERARLKGPVTMIVEGVAMSAATLILMGASRREMTAGSILMIHNPSGGAWGEAEDLRKEADVLDLLQRTFAAVYAEACGQTIEAVMQIMAEETYYGPEDALAGGWVHAIAGAQDDDPSALVPVEIVTARAQMAQSVARIMSRKETKNVRPAGAGQHPPAKVMAATETAPTANPKENSMSGNPAAVTPAAPVMSAEDAVQAERSRARAIREMATPFVAAGRVMQADVDALIDQGLTPDTAATRLLTTMAAREPTLSRGTATITRDETDTKLEGMIGALMGEKSGPAEQFKGLRVKRLAQELAGPSRNFNEAESIRKGMGATSMTGGAHGVSDFAYITTEVMNRTLMREYQARPATWSAVCGAPVSAADFREQHAVRFGGDFQLKNVQANGEYESATLSDEAEGLRVERKGRTIKLTFEAVVNDDMGAFTRIPREFAQAARNMESSMVWTIIRTNAVLKSDSKALFHADHGNLAASGAVISVTTVGAGRAAMWQQKALGRKSTDDDFLMIEADRLIVPPALELAALQFVNATTPNSDGSTNPYKTTLTPVVVPHIGAAALGGSNTAWYLVSSALPPVQHAYLEGYEAPSVVTVEGMNPDVVTMNARHIFGAAPSEYRGAWKNPGA</sequence>
<dbReference type="AlphaFoldDB" id="A0A6B3RGV1"/>
<dbReference type="RefSeq" id="WP_164609201.1">
    <property type="nucleotide sequence ID" value="NZ_JAAIKE010000001.1"/>
</dbReference>
<dbReference type="PANTHER" id="PTHR10381:SF11">
    <property type="entry name" value="ATP-DEPENDENT CLP PROTEASE PROTEOLYTIC SUBUNIT, MITOCHONDRIAL"/>
    <property type="match status" value="1"/>
</dbReference>
<dbReference type="InterPro" id="IPR029045">
    <property type="entry name" value="ClpP/crotonase-like_dom_sf"/>
</dbReference>
<keyword evidence="1" id="KW-0378">Hydrolase</keyword>
<accession>A0A6B3RGV1</accession>
<dbReference type="GO" id="GO:0004176">
    <property type="term" value="F:ATP-dependent peptidase activity"/>
    <property type="evidence" value="ECO:0007669"/>
    <property type="project" value="TreeGrafter"/>
</dbReference>
<dbReference type="Pfam" id="PF25209">
    <property type="entry name" value="Phage_capsid_4"/>
    <property type="match status" value="1"/>
</dbReference>
<keyword evidence="1" id="KW-0645">Protease</keyword>
<name>A0A6B3RGV1_9RHOB</name>
<protein>
    <submittedName>
        <fullName evidence="1">Clp protease ClpP</fullName>
    </submittedName>
</protein>
<evidence type="ECO:0000313" key="1">
    <source>
        <dbReference type="EMBL" id="NEX45190.1"/>
    </source>
</evidence>
<evidence type="ECO:0000313" key="2">
    <source>
        <dbReference type="Proteomes" id="UP000481421"/>
    </source>
</evidence>
<dbReference type="Pfam" id="PF00574">
    <property type="entry name" value="CLP_protease"/>
    <property type="match status" value="1"/>
</dbReference>
<dbReference type="InterPro" id="IPR023562">
    <property type="entry name" value="ClpP/TepA"/>
</dbReference>
<dbReference type="GO" id="GO:0006515">
    <property type="term" value="P:protein quality control for misfolded or incompletely synthesized proteins"/>
    <property type="evidence" value="ECO:0007669"/>
    <property type="project" value="TreeGrafter"/>
</dbReference>
<gene>
    <name evidence="1" type="ORF">G3572_03160</name>
</gene>
<dbReference type="Gene3D" id="3.90.226.10">
    <property type="entry name" value="2-enoyl-CoA Hydratase, Chain A, domain 1"/>
    <property type="match status" value="1"/>
</dbReference>
<dbReference type="SUPFAM" id="SSF52096">
    <property type="entry name" value="ClpP/crotonase"/>
    <property type="match status" value="1"/>
</dbReference>
<keyword evidence="2" id="KW-1185">Reference proteome</keyword>
<organism evidence="1 2">
    <name type="scientific">Pseudotabrizicola algicola</name>
    <dbReference type="NCBI Taxonomy" id="2709381"/>
    <lineage>
        <taxon>Bacteria</taxon>
        <taxon>Pseudomonadati</taxon>
        <taxon>Pseudomonadota</taxon>
        <taxon>Alphaproteobacteria</taxon>
        <taxon>Rhodobacterales</taxon>
        <taxon>Paracoccaceae</taxon>
        <taxon>Pseudotabrizicola</taxon>
    </lineage>
</organism>
<dbReference type="GO" id="GO:0009368">
    <property type="term" value="C:endopeptidase Clp complex"/>
    <property type="evidence" value="ECO:0007669"/>
    <property type="project" value="TreeGrafter"/>
</dbReference>
<dbReference type="Proteomes" id="UP000481421">
    <property type="component" value="Unassembled WGS sequence"/>
</dbReference>
<comment type="caution">
    <text evidence="1">The sequence shown here is derived from an EMBL/GenBank/DDBJ whole genome shotgun (WGS) entry which is preliminary data.</text>
</comment>
<dbReference type="CDD" id="cd07016">
    <property type="entry name" value="S14_ClpP_1"/>
    <property type="match status" value="1"/>
</dbReference>
<dbReference type="EMBL" id="JAAIKE010000001">
    <property type="protein sequence ID" value="NEX45190.1"/>
    <property type="molecule type" value="Genomic_DNA"/>
</dbReference>
<dbReference type="PANTHER" id="PTHR10381">
    <property type="entry name" value="ATP-DEPENDENT CLP PROTEASE PROTEOLYTIC SUBUNIT"/>
    <property type="match status" value="1"/>
</dbReference>
<proteinExistence type="predicted"/>
<dbReference type="GO" id="GO:0004252">
    <property type="term" value="F:serine-type endopeptidase activity"/>
    <property type="evidence" value="ECO:0007669"/>
    <property type="project" value="TreeGrafter"/>
</dbReference>
<reference evidence="1 2" key="1">
    <citation type="submission" date="2020-02" db="EMBL/GenBank/DDBJ databases">
        <title>Rhodobacter algicola sp. nov., isolated from microalga culture.</title>
        <authorList>
            <person name="Park C.-Y."/>
        </authorList>
    </citation>
    <scope>NUCLEOTIDE SEQUENCE [LARGE SCALE GENOMIC DNA]</scope>
    <source>
        <strain evidence="1 2">ETT8</strain>
    </source>
</reference>
<dbReference type="GO" id="GO:0051117">
    <property type="term" value="F:ATPase binding"/>
    <property type="evidence" value="ECO:0007669"/>
    <property type="project" value="TreeGrafter"/>
</dbReference>